<dbReference type="Gene3D" id="3.20.20.70">
    <property type="entry name" value="Aldolase class I"/>
    <property type="match status" value="1"/>
</dbReference>
<feature type="binding site" evidence="15">
    <location>
        <position position="140"/>
    </location>
    <ligand>
        <name>S-adenosyl-L-methionine</name>
        <dbReference type="ChEBI" id="CHEBI:59789"/>
        <label>1</label>
    </ligand>
</feature>
<keyword evidence="9 14" id="KW-0560">Oxidoreductase</keyword>
<dbReference type="InterPro" id="IPR006638">
    <property type="entry name" value="Elp3/MiaA/NifB-like_rSAM"/>
</dbReference>
<keyword evidence="12 14" id="KW-0627">Porphyrin biosynthesis</keyword>
<evidence type="ECO:0000259" key="17">
    <source>
        <dbReference type="PROSITE" id="PS51918"/>
    </source>
</evidence>
<feature type="binding site" evidence="15">
    <location>
        <position position="238"/>
    </location>
    <ligand>
        <name>S-adenosyl-L-methionine</name>
        <dbReference type="ChEBI" id="CHEBI:59789"/>
        <label>2</label>
    </ligand>
</feature>
<dbReference type="Proteomes" id="UP000197783">
    <property type="component" value="Unassembled WGS sequence"/>
</dbReference>
<keyword evidence="7 14" id="KW-0949">S-adenosyl-L-methionine</keyword>
<accession>A0A245ZFJ4</accession>
<feature type="domain" description="Radical SAM core" evidence="17">
    <location>
        <begin position="43"/>
        <end position="278"/>
    </location>
</feature>
<comment type="cofactor">
    <cofactor evidence="14 16">
        <name>[4Fe-4S] cluster</name>
        <dbReference type="ChEBI" id="CHEBI:49883"/>
    </cofactor>
    <text evidence="14 16">Binds 1 [4Fe-4S] cluster. The cluster is coordinated with 3 cysteines and an exchangeable S-adenosyl-L-methionine.</text>
</comment>
<evidence type="ECO:0000256" key="12">
    <source>
        <dbReference type="ARBA" id="ARBA00023244"/>
    </source>
</evidence>
<evidence type="ECO:0000256" key="13">
    <source>
        <dbReference type="ARBA" id="ARBA00048321"/>
    </source>
</evidence>
<evidence type="ECO:0000256" key="2">
    <source>
        <dbReference type="ARBA" id="ARBA00004785"/>
    </source>
</evidence>
<dbReference type="GO" id="GO:0005737">
    <property type="term" value="C:cytoplasm"/>
    <property type="evidence" value="ECO:0007669"/>
    <property type="project" value="UniProtKB-SubCell"/>
</dbReference>
<dbReference type="SUPFAM" id="SSF102114">
    <property type="entry name" value="Radical SAM enzymes"/>
    <property type="match status" value="1"/>
</dbReference>
<feature type="binding site" evidence="15">
    <location>
        <position position="324"/>
    </location>
    <ligand>
        <name>S-adenosyl-L-methionine</name>
        <dbReference type="ChEBI" id="CHEBI:59789"/>
        <label>1</label>
    </ligand>
</feature>
<feature type="binding site" evidence="15">
    <location>
        <position position="107"/>
    </location>
    <ligand>
        <name>S-adenosyl-L-methionine</name>
        <dbReference type="ChEBI" id="CHEBI:59789"/>
        <label>1</label>
    </ligand>
</feature>
<evidence type="ECO:0000256" key="9">
    <source>
        <dbReference type="ARBA" id="ARBA00023002"/>
    </source>
</evidence>
<dbReference type="SFLD" id="SFLDG01082">
    <property type="entry name" value="B12-binding_domain_containing"/>
    <property type="match status" value="1"/>
</dbReference>
<dbReference type="OrthoDB" id="9808022at2"/>
<dbReference type="EMBL" id="NBBJ01000005">
    <property type="protein sequence ID" value="OWK28508.1"/>
    <property type="molecule type" value="Genomic_DNA"/>
</dbReference>
<evidence type="ECO:0000256" key="15">
    <source>
        <dbReference type="PIRSR" id="PIRSR000167-1"/>
    </source>
</evidence>
<dbReference type="GO" id="GO:0051539">
    <property type="term" value="F:4 iron, 4 sulfur cluster binding"/>
    <property type="evidence" value="ECO:0007669"/>
    <property type="project" value="UniProtKB-KW"/>
</dbReference>
<dbReference type="NCBIfam" id="TIGR00538">
    <property type="entry name" value="hemN"/>
    <property type="match status" value="1"/>
</dbReference>
<evidence type="ECO:0000256" key="3">
    <source>
        <dbReference type="ARBA" id="ARBA00005493"/>
    </source>
</evidence>
<evidence type="ECO:0000256" key="10">
    <source>
        <dbReference type="ARBA" id="ARBA00023004"/>
    </source>
</evidence>
<feature type="binding site" evidence="15">
    <location>
        <begin position="64"/>
        <end position="66"/>
    </location>
    <ligand>
        <name>S-adenosyl-L-methionine</name>
        <dbReference type="ChEBI" id="CHEBI:59789"/>
        <label>2</label>
    </ligand>
</feature>
<evidence type="ECO:0000256" key="14">
    <source>
        <dbReference type="PIRNR" id="PIRNR000167"/>
    </source>
</evidence>
<evidence type="ECO:0000256" key="8">
    <source>
        <dbReference type="ARBA" id="ARBA00022723"/>
    </source>
</evidence>
<keyword evidence="6 14" id="KW-0963">Cytoplasm</keyword>
<dbReference type="RefSeq" id="WP_088334469.1">
    <property type="nucleotide sequence ID" value="NZ_NBBJ01000005.1"/>
</dbReference>
<dbReference type="SMART" id="SM00729">
    <property type="entry name" value="Elp3"/>
    <property type="match status" value="1"/>
</dbReference>
<comment type="caution">
    <text evidence="18">The sequence shown here is derived from an EMBL/GenBank/DDBJ whole genome shotgun (WGS) entry which is preliminary data.</text>
</comment>
<keyword evidence="11 14" id="KW-0411">Iron-sulfur</keyword>
<keyword evidence="10 14" id="KW-0408">Iron</keyword>
<proteinExistence type="inferred from homology"/>
<dbReference type="EC" id="1.3.98.3" evidence="14"/>
<dbReference type="GO" id="GO:0004109">
    <property type="term" value="F:coproporphyrinogen oxidase activity"/>
    <property type="evidence" value="ECO:0007669"/>
    <property type="project" value="InterPro"/>
</dbReference>
<dbReference type="Pfam" id="PF04055">
    <property type="entry name" value="Radical_SAM"/>
    <property type="match status" value="1"/>
</dbReference>
<dbReference type="GO" id="GO:0046872">
    <property type="term" value="F:metal ion binding"/>
    <property type="evidence" value="ECO:0007669"/>
    <property type="project" value="UniProtKB-KW"/>
</dbReference>
<dbReference type="AlphaFoldDB" id="A0A245ZFJ4"/>
<evidence type="ECO:0000313" key="18">
    <source>
        <dbReference type="EMBL" id="OWK28508.1"/>
    </source>
</evidence>
<evidence type="ECO:0000256" key="6">
    <source>
        <dbReference type="ARBA" id="ARBA00022490"/>
    </source>
</evidence>
<dbReference type="InterPro" id="IPR034505">
    <property type="entry name" value="Coproporphyrinogen-III_oxidase"/>
</dbReference>
<feature type="binding site" evidence="16">
    <location>
        <position position="65"/>
    </location>
    <ligand>
        <name>[4Fe-4S] cluster</name>
        <dbReference type="ChEBI" id="CHEBI:49883"/>
        <note>4Fe-4S-S-AdoMet</note>
    </ligand>
</feature>
<dbReference type="Gene3D" id="1.10.10.920">
    <property type="match status" value="1"/>
</dbReference>
<dbReference type="InterPro" id="IPR004558">
    <property type="entry name" value="Coprogen_oxidase_HemN"/>
</dbReference>
<dbReference type="GO" id="GO:0006782">
    <property type="term" value="P:protoporphyrinogen IX biosynthetic process"/>
    <property type="evidence" value="ECO:0007669"/>
    <property type="project" value="UniProtKB-UniPathway"/>
</dbReference>
<keyword evidence="8 14" id="KW-0479">Metal-binding</keyword>
<dbReference type="SFLD" id="SFLDS00029">
    <property type="entry name" value="Radical_SAM"/>
    <property type="match status" value="1"/>
</dbReference>
<feature type="binding site" evidence="16">
    <location>
        <position position="62"/>
    </location>
    <ligand>
        <name>[4Fe-4S] cluster</name>
        <dbReference type="ChEBI" id="CHEBI:49883"/>
        <note>4Fe-4S-S-AdoMet</note>
    </ligand>
</feature>
<gene>
    <name evidence="18" type="primary">hemN_1</name>
    <name evidence="18" type="ORF">SPMU_27690</name>
</gene>
<dbReference type="InterPro" id="IPR013785">
    <property type="entry name" value="Aldolase_TIM"/>
</dbReference>
<evidence type="ECO:0000256" key="5">
    <source>
        <dbReference type="ARBA" id="ARBA00022485"/>
    </source>
</evidence>
<comment type="subunit">
    <text evidence="4">Monomer.</text>
</comment>
<protein>
    <recommendedName>
        <fullName evidence="14">Coproporphyrinogen-III oxidase</fullName>
        <ecNumber evidence="14">1.3.98.3</ecNumber>
    </recommendedName>
</protein>
<dbReference type="PIRSF" id="PIRSF000167">
    <property type="entry name" value="HemN"/>
    <property type="match status" value="1"/>
</dbReference>
<evidence type="ECO:0000256" key="16">
    <source>
        <dbReference type="PIRSR" id="PIRSR000167-2"/>
    </source>
</evidence>
<dbReference type="SFLD" id="SFLDG01065">
    <property type="entry name" value="anaerobic_coproporphyrinogen-I"/>
    <property type="match status" value="1"/>
</dbReference>
<name>A0A245ZFJ4_9SPHN</name>
<feature type="binding site" evidence="16">
    <location>
        <position position="58"/>
    </location>
    <ligand>
        <name>[4Fe-4S] cluster</name>
        <dbReference type="ChEBI" id="CHEBI:49883"/>
        <note>4Fe-4S-S-AdoMet</note>
    </ligand>
</feature>
<comment type="catalytic activity">
    <reaction evidence="13 14">
        <text>coproporphyrinogen III + 2 S-adenosyl-L-methionine = protoporphyrinogen IX + 2 5'-deoxyadenosine + 2 L-methionine + 2 CO2</text>
        <dbReference type="Rhea" id="RHEA:15425"/>
        <dbReference type="ChEBI" id="CHEBI:16526"/>
        <dbReference type="ChEBI" id="CHEBI:17319"/>
        <dbReference type="ChEBI" id="CHEBI:57307"/>
        <dbReference type="ChEBI" id="CHEBI:57309"/>
        <dbReference type="ChEBI" id="CHEBI:57844"/>
        <dbReference type="ChEBI" id="CHEBI:59789"/>
        <dbReference type="EC" id="1.3.98.3"/>
    </reaction>
</comment>
<keyword evidence="19" id="KW-1185">Reference proteome</keyword>
<comment type="pathway">
    <text evidence="2 14">Porphyrin-containing compound metabolism; protoporphyrin-IX biosynthesis; protoporphyrinogen-IX from coproporphyrinogen-III (AdoMet route): step 1/1.</text>
</comment>
<dbReference type="CDD" id="cd01335">
    <property type="entry name" value="Radical_SAM"/>
    <property type="match status" value="1"/>
</dbReference>
<dbReference type="InterPro" id="IPR058240">
    <property type="entry name" value="rSAM_sf"/>
</dbReference>
<evidence type="ECO:0000256" key="11">
    <source>
        <dbReference type="ARBA" id="ARBA00023014"/>
    </source>
</evidence>
<feature type="binding site" evidence="15">
    <location>
        <position position="167"/>
    </location>
    <ligand>
        <name>S-adenosyl-L-methionine</name>
        <dbReference type="ChEBI" id="CHEBI:59789"/>
        <label>2</label>
    </ligand>
</feature>
<organism evidence="18 19">
    <name type="scientific">Sphingomonas mucosissima</name>
    <dbReference type="NCBI Taxonomy" id="370959"/>
    <lineage>
        <taxon>Bacteria</taxon>
        <taxon>Pseudomonadati</taxon>
        <taxon>Pseudomonadota</taxon>
        <taxon>Alphaproteobacteria</taxon>
        <taxon>Sphingomonadales</taxon>
        <taxon>Sphingomonadaceae</taxon>
        <taxon>Sphingomonas</taxon>
    </lineage>
</organism>
<dbReference type="UniPathway" id="UPA00251">
    <property type="reaction ID" value="UER00323"/>
</dbReference>
<sequence length="449" mass="48392">MSEHLYLPELAARPAPRYTSYPTALEFSPAVGASDHAAALRGLDAGTSASLYVHVPYCQEICWYCGCNTGATGRPERLVAYVAALAREMQTVGALYGGSINRVHFGGGSPNALSPAQFVAVAETIRTCFRVDEGAEWAAELDPRLLSDDHAAALAAAGVTRVSLGAQTFNLAIQARINRIQPFRQVANGIAALRRHGIERINLDLMYGLPAQTLDDIAETIARARQLEPDRVAMFGYAHLPAMLPRQRMIDASTLPGAKARFWQSALAHDLLVEAGFAAVGFDHFARPEDSLAVAARTGRLRRNFQGFTDDQADVVIGIGASSISQFPGLLVQNEKHVGSWRMRALNDTLSGVRGCHRTAEDRLRAEIIERILCHGAVDLEDVALRHRLAPAHLAGALPAIDNLAATGILDRSGWTIRITLQGRPYARLAAAAFDNRSAARARPASKAV</sequence>
<feature type="binding site" evidence="15">
    <location>
        <position position="179"/>
    </location>
    <ligand>
        <name>S-adenosyl-L-methionine</name>
        <dbReference type="ChEBI" id="CHEBI:59789"/>
        <label>2</label>
    </ligand>
</feature>
<keyword evidence="5 14" id="KW-0004">4Fe-4S</keyword>
<feature type="binding site" evidence="15">
    <location>
        <position position="52"/>
    </location>
    <ligand>
        <name>S-adenosyl-L-methionine</name>
        <dbReference type="ChEBI" id="CHEBI:59789"/>
        <label>1</label>
    </ligand>
</feature>
<feature type="binding site" evidence="15">
    <location>
        <position position="204"/>
    </location>
    <ligand>
        <name>S-adenosyl-L-methionine</name>
        <dbReference type="ChEBI" id="CHEBI:59789"/>
        <label>2</label>
    </ligand>
</feature>
<comment type="subcellular location">
    <subcellularLocation>
        <location evidence="1 14">Cytoplasm</location>
    </subcellularLocation>
</comment>
<reference evidence="18 19" key="1">
    <citation type="submission" date="2017-03" db="EMBL/GenBank/DDBJ databases">
        <title>Genome sequence of Sphingomonas mucosissima DSM 17494.</title>
        <authorList>
            <person name="Poehlein A."/>
            <person name="Wuebbeler J.H."/>
            <person name="Steinbuechel A."/>
            <person name="Daniel R."/>
        </authorList>
    </citation>
    <scope>NUCLEOTIDE SEQUENCE [LARGE SCALE GENOMIC DNA]</scope>
    <source>
        <strain evidence="18 19">DSM 17494</strain>
    </source>
</reference>
<evidence type="ECO:0000256" key="7">
    <source>
        <dbReference type="ARBA" id="ARBA00022691"/>
    </source>
</evidence>
<evidence type="ECO:0000313" key="19">
    <source>
        <dbReference type="Proteomes" id="UP000197783"/>
    </source>
</evidence>
<dbReference type="PROSITE" id="PS51918">
    <property type="entry name" value="RADICAL_SAM"/>
    <property type="match status" value="1"/>
</dbReference>
<evidence type="ECO:0000256" key="4">
    <source>
        <dbReference type="ARBA" id="ARBA00011245"/>
    </source>
</evidence>
<dbReference type="PANTHER" id="PTHR13932">
    <property type="entry name" value="COPROPORPHYRINIGEN III OXIDASE"/>
    <property type="match status" value="1"/>
</dbReference>
<comment type="similarity">
    <text evidence="3 14">Belongs to the anaerobic coproporphyrinogen-III oxidase family.</text>
</comment>
<dbReference type="InterPro" id="IPR007197">
    <property type="entry name" value="rSAM"/>
</dbReference>
<evidence type="ECO:0000256" key="1">
    <source>
        <dbReference type="ARBA" id="ARBA00004496"/>
    </source>
</evidence>
<dbReference type="PANTHER" id="PTHR13932:SF6">
    <property type="entry name" value="OXYGEN-INDEPENDENT COPROPORPHYRINOGEN III OXIDASE"/>
    <property type="match status" value="1"/>
</dbReference>
<dbReference type="GO" id="GO:0051989">
    <property type="term" value="F:coproporphyrinogen dehydrogenase activity"/>
    <property type="evidence" value="ECO:0007669"/>
    <property type="project" value="UniProtKB-EC"/>
</dbReference>